<dbReference type="InterPro" id="IPR002401">
    <property type="entry name" value="Cyt_P450_E_grp-I"/>
</dbReference>
<dbReference type="InterPro" id="IPR050196">
    <property type="entry name" value="Cytochrome_P450_Monoox"/>
</dbReference>
<evidence type="ECO:0000256" key="8">
    <source>
        <dbReference type="RuleBase" id="RU000461"/>
    </source>
</evidence>
<keyword evidence="5 7" id="KW-0408">Iron</keyword>
<keyword evidence="6 8" id="KW-0503">Monooxygenase</keyword>
<dbReference type="InterPro" id="IPR036396">
    <property type="entry name" value="Cyt_P450_sf"/>
</dbReference>
<dbReference type="InterPro" id="IPR017972">
    <property type="entry name" value="Cyt_P450_CS"/>
</dbReference>
<evidence type="ECO:0000256" key="5">
    <source>
        <dbReference type="ARBA" id="ARBA00023004"/>
    </source>
</evidence>
<evidence type="ECO:0000256" key="7">
    <source>
        <dbReference type="PIRSR" id="PIRSR602401-1"/>
    </source>
</evidence>
<evidence type="ECO:0000256" key="3">
    <source>
        <dbReference type="ARBA" id="ARBA00022723"/>
    </source>
</evidence>
<organism evidence="9 10">
    <name type="scientific">Mycolicibacterium hodleri</name>
    <dbReference type="NCBI Taxonomy" id="49897"/>
    <lineage>
        <taxon>Bacteria</taxon>
        <taxon>Bacillati</taxon>
        <taxon>Actinomycetota</taxon>
        <taxon>Actinomycetes</taxon>
        <taxon>Mycobacteriales</taxon>
        <taxon>Mycobacteriaceae</taxon>
        <taxon>Mycolicibacterium</taxon>
    </lineage>
</organism>
<dbReference type="GO" id="GO:0020037">
    <property type="term" value="F:heme binding"/>
    <property type="evidence" value="ECO:0007669"/>
    <property type="project" value="InterPro"/>
</dbReference>
<dbReference type="PRINTS" id="PR00463">
    <property type="entry name" value="EP450I"/>
</dbReference>
<comment type="similarity">
    <text evidence="1 8">Belongs to the cytochrome P450 family.</text>
</comment>
<comment type="caution">
    <text evidence="9">The sequence shown here is derived from an EMBL/GenBank/DDBJ whole genome shotgun (WGS) entry which is preliminary data.</text>
</comment>
<dbReference type="EMBL" id="VIFX01000069">
    <property type="protein sequence ID" value="TQR82535.1"/>
    <property type="molecule type" value="Genomic_DNA"/>
</dbReference>
<comment type="cofactor">
    <cofactor evidence="7">
        <name>heme</name>
        <dbReference type="ChEBI" id="CHEBI:30413"/>
    </cofactor>
</comment>
<dbReference type="GO" id="GO:0004497">
    <property type="term" value="F:monooxygenase activity"/>
    <property type="evidence" value="ECO:0007669"/>
    <property type="project" value="UniProtKB-KW"/>
</dbReference>
<evidence type="ECO:0000256" key="4">
    <source>
        <dbReference type="ARBA" id="ARBA00023002"/>
    </source>
</evidence>
<evidence type="ECO:0000313" key="10">
    <source>
        <dbReference type="Proteomes" id="UP000315759"/>
    </source>
</evidence>
<keyword evidence="4 8" id="KW-0560">Oxidoreductase</keyword>
<dbReference type="PANTHER" id="PTHR24291">
    <property type="entry name" value="CYTOCHROME P450 FAMILY 4"/>
    <property type="match status" value="1"/>
</dbReference>
<proteinExistence type="inferred from homology"/>
<sequence length="459" mass="50724">MTNTLSPSVIGELPLAPRTPLPLRVQLRELRNFHTGPETFRDAGGPVTRIKLAPSWMMPEIVLTTSPRGAHDVLGTSDAIVERNAIHHEMRSMIGANLFDVPHEEWLPRRRLLQPLFTKKHVRDFGGPMAEAAETIAASWRSDAEIDLDVQCRKLTLRALGRSVLGLDLDEQVDRIAKPLQVMLAYVADRGTRPVRMPSWVPTPARRRAKAASAQLRDLASDVLAACRQHADVDAPLVRALIDARDPSTGKALSDDDIRDELIVFMGAGHDTTATTMAYALWQLGRNPAQQDRLRAEVEATGDRRLTPDDLSCLPYTVQVLHEALRLCPPGAMNGRVAMQDIEVDGYRVAAGSFVAVGVYALQRDPALWERATEFDPDRFAPESAKQIDRWQYLPFGAGPRTCVGDHFAMLELALALATIVQHSTIQSLDPDFPMATPFTTVAAAPIRARVTRRQVMTV</sequence>
<dbReference type="InterPro" id="IPR001128">
    <property type="entry name" value="Cyt_P450"/>
</dbReference>
<dbReference type="Pfam" id="PF00067">
    <property type="entry name" value="p450"/>
    <property type="match status" value="1"/>
</dbReference>
<keyword evidence="10" id="KW-1185">Reference proteome</keyword>
<evidence type="ECO:0000313" key="9">
    <source>
        <dbReference type="EMBL" id="TQR82535.1"/>
    </source>
</evidence>
<dbReference type="SUPFAM" id="SSF48264">
    <property type="entry name" value="Cytochrome P450"/>
    <property type="match status" value="1"/>
</dbReference>
<keyword evidence="2 7" id="KW-0349">Heme</keyword>
<reference evidence="9 10" key="1">
    <citation type="submission" date="2018-10" db="EMBL/GenBank/DDBJ databases">
        <title>Draft genome of Mycobacterium hodleri strain B.</title>
        <authorList>
            <person name="Amande T.J."/>
            <person name="Mcgenity T.J."/>
        </authorList>
    </citation>
    <scope>NUCLEOTIDE SEQUENCE [LARGE SCALE GENOMIC DNA]</scope>
    <source>
        <strain evidence="9 10">B</strain>
    </source>
</reference>
<dbReference type="PROSITE" id="PS00086">
    <property type="entry name" value="CYTOCHROME_P450"/>
    <property type="match status" value="1"/>
</dbReference>
<evidence type="ECO:0000256" key="2">
    <source>
        <dbReference type="ARBA" id="ARBA00022617"/>
    </source>
</evidence>
<evidence type="ECO:0000256" key="1">
    <source>
        <dbReference type="ARBA" id="ARBA00010617"/>
    </source>
</evidence>
<gene>
    <name evidence="9" type="ORF">D8S82_31520</name>
</gene>
<keyword evidence="3 7" id="KW-0479">Metal-binding</keyword>
<dbReference type="GO" id="GO:0005506">
    <property type="term" value="F:iron ion binding"/>
    <property type="evidence" value="ECO:0007669"/>
    <property type="project" value="InterPro"/>
</dbReference>
<dbReference type="RefSeq" id="WP_142555868.1">
    <property type="nucleotide sequence ID" value="NZ_VIFX01000069.1"/>
</dbReference>
<feature type="binding site" description="axial binding residue" evidence="7">
    <location>
        <position position="403"/>
    </location>
    <ligand>
        <name>heme</name>
        <dbReference type="ChEBI" id="CHEBI:30413"/>
    </ligand>
    <ligandPart>
        <name>Fe</name>
        <dbReference type="ChEBI" id="CHEBI:18248"/>
    </ligandPart>
</feature>
<dbReference type="AlphaFoldDB" id="A0A544VRD6"/>
<protein>
    <submittedName>
        <fullName evidence="9">Cytochrome P450</fullName>
    </submittedName>
</protein>
<name>A0A544VRD6_9MYCO</name>
<dbReference type="Proteomes" id="UP000315759">
    <property type="component" value="Unassembled WGS sequence"/>
</dbReference>
<evidence type="ECO:0000256" key="6">
    <source>
        <dbReference type="ARBA" id="ARBA00023033"/>
    </source>
</evidence>
<dbReference type="Gene3D" id="1.10.630.10">
    <property type="entry name" value="Cytochrome P450"/>
    <property type="match status" value="1"/>
</dbReference>
<dbReference type="GO" id="GO:0016705">
    <property type="term" value="F:oxidoreductase activity, acting on paired donors, with incorporation or reduction of molecular oxygen"/>
    <property type="evidence" value="ECO:0007669"/>
    <property type="project" value="InterPro"/>
</dbReference>
<dbReference type="PRINTS" id="PR00385">
    <property type="entry name" value="P450"/>
</dbReference>
<dbReference type="PANTHER" id="PTHR24291:SF50">
    <property type="entry name" value="BIFUNCTIONAL ALBAFLAVENONE MONOOXYGENASE_TERPENE SYNTHASE"/>
    <property type="match status" value="1"/>
</dbReference>
<accession>A0A544VRD6</accession>